<evidence type="ECO:0000313" key="9">
    <source>
        <dbReference type="EMBL" id="ABO99422.1"/>
    </source>
</evidence>
<keyword evidence="5" id="KW-0464">Manganese</keyword>
<dbReference type="PANTHER" id="PTHR43763">
    <property type="entry name" value="XAA-PRO AMINOPEPTIDASE 1"/>
    <property type="match status" value="1"/>
</dbReference>
<dbReference type="GO" id="GO:0070006">
    <property type="term" value="F:metalloaminopeptidase activity"/>
    <property type="evidence" value="ECO:0007669"/>
    <property type="project" value="InterPro"/>
</dbReference>
<evidence type="ECO:0000256" key="1">
    <source>
        <dbReference type="ARBA" id="ARBA00001936"/>
    </source>
</evidence>
<dbReference type="InterPro" id="IPR033740">
    <property type="entry name" value="Pept_M24B"/>
</dbReference>
<dbReference type="EMBL" id="CP000593">
    <property type="protein sequence ID" value="ABO99422.1"/>
    <property type="molecule type" value="Genomic_DNA"/>
</dbReference>
<dbReference type="GO" id="GO:0005737">
    <property type="term" value="C:cytoplasm"/>
    <property type="evidence" value="ECO:0007669"/>
    <property type="project" value="UniProtKB-ARBA"/>
</dbReference>
<dbReference type="RefSeq" id="XP_001421129.1">
    <property type="nucleotide sequence ID" value="XM_001421092.1"/>
</dbReference>
<dbReference type="InterPro" id="IPR032416">
    <property type="entry name" value="Peptidase_M24_C"/>
</dbReference>
<evidence type="ECO:0000256" key="5">
    <source>
        <dbReference type="ARBA" id="ARBA00023211"/>
    </source>
</evidence>
<dbReference type="OrthoDB" id="9995434at2759"/>
<protein>
    <submittedName>
        <fullName evidence="9">Uncharacterized protein</fullName>
    </submittedName>
</protein>
<dbReference type="OMA" id="EPGMILS"/>
<dbReference type="Pfam" id="PF00557">
    <property type="entry name" value="Peptidase_M24"/>
    <property type="match status" value="1"/>
</dbReference>
<comment type="cofactor">
    <cofactor evidence="1">
        <name>Mn(2+)</name>
        <dbReference type="ChEBI" id="CHEBI:29035"/>
    </cofactor>
</comment>
<dbReference type="SUPFAM" id="SSF55920">
    <property type="entry name" value="Creatinase/aminopeptidase"/>
    <property type="match status" value="1"/>
</dbReference>
<keyword evidence="3" id="KW-0479">Metal-binding</keyword>
<sequence length="626" mass="68436">MTTGERSNASKLAAVREAMAKRGVRAVVVPSQDPHFRRYVAACFERRRWLSDFTGSAGTVVVTDAAALLWTDGRYFVQAEDELSEDWTLMRSGVKDVPDVKKWLCAEEAGLAFTGAKVGIDPNVHSVSEARGLREALSACGIELMSVEENLVDLVWSDRPPFPKTPLRVHPMEYAGKSVAEKLENLREKMKENDAQKLVVSSLDDVMWLCNVRGGDAPCNPVTLSYVLVGENDASFYVDTDKATPEVVAHLAEANVTIKPYEDMAKDVYAAAQRGERLWMDVDKVSIAMLEQAEAGAAEAPKDAKKVKTESAPSAIKEGTCPVPIAKAVKNEAEMAGMVEAHLMDGAAMAEFWCAIERDVAEGRAIDEYEAGERVLACRAKQNGFFEESFPTIAGEGPHGAVVHYRASKKSARAIGKDSLLLCDSGGQYACGTTDVTRTVHFGTPTAHQKECYTRVLQGHIALDQMVFPVGTKGFVLDAFARSHLWANGLDYRHGTGHGVGAALNVHEGPQGISPRFGNMTPLMPGMILSNEPGYYEDGAFGIRIETLLQVKEAKTAHNFGDTGFLCFDVLTLIPIQTKLMDLSIMSEKEIAWVNAYHEKVWQQISPRVSGETKTWLERACAKISK</sequence>
<dbReference type="FunFam" id="3.40.350.10:FF:000003">
    <property type="entry name" value="Xaa-pro aminopeptidase P"/>
    <property type="match status" value="1"/>
</dbReference>
<keyword evidence="4" id="KW-0378">Hydrolase</keyword>
<comment type="similarity">
    <text evidence="2">Belongs to the peptidase M24B family.</text>
</comment>
<feature type="domain" description="Peptidase M24" evidence="6">
    <location>
        <begin position="337"/>
        <end position="553"/>
    </location>
</feature>
<dbReference type="SUPFAM" id="SSF53092">
    <property type="entry name" value="Creatinase/prolidase N-terminal domain"/>
    <property type="match status" value="2"/>
</dbReference>
<dbReference type="Gene3D" id="3.90.230.10">
    <property type="entry name" value="Creatinase/methionine aminopeptidase superfamily"/>
    <property type="match status" value="1"/>
</dbReference>
<dbReference type="eggNOG" id="KOG2413">
    <property type="taxonomic scope" value="Eukaryota"/>
</dbReference>
<dbReference type="InterPro" id="IPR036005">
    <property type="entry name" value="Creatinase/aminopeptidase-like"/>
</dbReference>
<dbReference type="FunFam" id="3.90.230.10:FF:000007">
    <property type="entry name" value="Xaa-Pro aminopeptidase P"/>
    <property type="match status" value="1"/>
</dbReference>
<evidence type="ECO:0000259" key="6">
    <source>
        <dbReference type="Pfam" id="PF00557"/>
    </source>
</evidence>
<evidence type="ECO:0000256" key="2">
    <source>
        <dbReference type="ARBA" id="ARBA00008766"/>
    </source>
</evidence>
<evidence type="ECO:0000313" key="10">
    <source>
        <dbReference type="Proteomes" id="UP000001568"/>
    </source>
</evidence>
<organism evidence="9 10">
    <name type="scientific">Ostreococcus lucimarinus (strain CCE9901)</name>
    <dbReference type="NCBI Taxonomy" id="436017"/>
    <lineage>
        <taxon>Eukaryota</taxon>
        <taxon>Viridiplantae</taxon>
        <taxon>Chlorophyta</taxon>
        <taxon>Mamiellophyceae</taxon>
        <taxon>Mamiellales</taxon>
        <taxon>Bathycoccaceae</taxon>
        <taxon>Ostreococcus</taxon>
    </lineage>
</organism>
<evidence type="ECO:0000256" key="4">
    <source>
        <dbReference type="ARBA" id="ARBA00022801"/>
    </source>
</evidence>
<dbReference type="InterPro" id="IPR000994">
    <property type="entry name" value="Pept_M24"/>
</dbReference>
<dbReference type="Gramene" id="ABO99422">
    <property type="protein sequence ID" value="ABO99422"/>
    <property type="gene ID" value="OSTLU_41838"/>
</dbReference>
<dbReference type="Pfam" id="PF16188">
    <property type="entry name" value="Peptidase_M24_C"/>
    <property type="match status" value="1"/>
</dbReference>
<dbReference type="Gene3D" id="3.40.350.10">
    <property type="entry name" value="Creatinase/prolidase N-terminal domain"/>
    <property type="match status" value="2"/>
</dbReference>
<dbReference type="PANTHER" id="PTHR43763:SF6">
    <property type="entry name" value="XAA-PRO AMINOPEPTIDASE 1"/>
    <property type="match status" value="1"/>
</dbReference>
<feature type="domain" description="Creatinase N-terminal" evidence="7">
    <location>
        <begin position="12"/>
        <end position="149"/>
    </location>
</feature>
<keyword evidence="10" id="KW-1185">Reference proteome</keyword>
<name>A4S6Q1_OSTLU</name>
<dbReference type="InterPro" id="IPR050422">
    <property type="entry name" value="X-Pro_aminopeptidase_P"/>
</dbReference>
<evidence type="ECO:0000259" key="7">
    <source>
        <dbReference type="Pfam" id="PF01321"/>
    </source>
</evidence>
<evidence type="ECO:0000256" key="3">
    <source>
        <dbReference type="ARBA" id="ARBA00022723"/>
    </source>
</evidence>
<accession>A4S6Q1</accession>
<reference evidence="9 10" key="1">
    <citation type="journal article" date="2007" name="Proc. Natl. Acad. Sci. U.S.A.">
        <title>The tiny eukaryote Ostreococcus provides genomic insights into the paradox of plankton speciation.</title>
        <authorList>
            <person name="Palenik B."/>
            <person name="Grimwood J."/>
            <person name="Aerts A."/>
            <person name="Rouze P."/>
            <person name="Salamov A."/>
            <person name="Putnam N."/>
            <person name="Dupont C."/>
            <person name="Jorgensen R."/>
            <person name="Derelle E."/>
            <person name="Rombauts S."/>
            <person name="Zhou K."/>
            <person name="Otillar R."/>
            <person name="Merchant S.S."/>
            <person name="Podell S."/>
            <person name="Gaasterland T."/>
            <person name="Napoli C."/>
            <person name="Gendler K."/>
            <person name="Manuell A."/>
            <person name="Tai V."/>
            <person name="Vallon O."/>
            <person name="Piganeau G."/>
            <person name="Jancek S."/>
            <person name="Heijde M."/>
            <person name="Jabbari K."/>
            <person name="Bowler C."/>
            <person name="Lohr M."/>
            <person name="Robbens S."/>
            <person name="Werner G."/>
            <person name="Dubchak I."/>
            <person name="Pazour G.J."/>
            <person name="Ren Q."/>
            <person name="Paulsen I."/>
            <person name="Delwiche C."/>
            <person name="Schmutz J."/>
            <person name="Rokhsar D."/>
            <person name="Van de Peer Y."/>
            <person name="Moreau H."/>
            <person name="Grigoriev I.V."/>
        </authorList>
    </citation>
    <scope>NUCLEOTIDE SEQUENCE [LARGE SCALE GENOMIC DNA]</scope>
    <source>
        <strain evidence="9 10">CCE9901</strain>
    </source>
</reference>
<dbReference type="HOGENOM" id="CLU_011781_2_1_1"/>
<dbReference type="GeneID" id="5005193"/>
<dbReference type="AlphaFoldDB" id="A4S6Q1"/>
<dbReference type="InterPro" id="IPR029149">
    <property type="entry name" value="Creatin/AminoP/Spt16_N"/>
</dbReference>
<dbReference type="Pfam" id="PF16189">
    <property type="entry name" value="Creatinase_N_2"/>
    <property type="match status" value="1"/>
</dbReference>
<dbReference type="GO" id="GO:0046872">
    <property type="term" value="F:metal ion binding"/>
    <property type="evidence" value="ECO:0007669"/>
    <property type="project" value="UniProtKB-KW"/>
</dbReference>
<evidence type="ECO:0000259" key="8">
    <source>
        <dbReference type="Pfam" id="PF16188"/>
    </source>
</evidence>
<dbReference type="Proteomes" id="UP000001568">
    <property type="component" value="Chromosome 13"/>
</dbReference>
<feature type="domain" description="Peptidase M24 C-terminal" evidence="8">
    <location>
        <begin position="564"/>
        <end position="624"/>
    </location>
</feature>
<gene>
    <name evidence="9" type="ORF">OSTLU_41838</name>
</gene>
<dbReference type="CDD" id="cd01085">
    <property type="entry name" value="APP"/>
    <property type="match status" value="1"/>
</dbReference>
<dbReference type="KEGG" id="olu:OSTLU_41838"/>
<dbReference type="InterPro" id="IPR000587">
    <property type="entry name" value="Creatinase_N"/>
</dbReference>
<dbReference type="Pfam" id="PF01321">
    <property type="entry name" value="Creatinase_N"/>
    <property type="match status" value="1"/>
</dbReference>
<proteinExistence type="inferred from homology"/>